<keyword evidence="1" id="KW-1133">Transmembrane helix</keyword>
<sequence>MGLSVWAPVIGLALVSWVVPWLWSRILPEGVGWLLVIGLLSTAVLALVSAVGFYVLYGEAGATVLRGAPLHFALLSAKSGLLWGPVMVLSLANLPRGWKTMKW</sequence>
<dbReference type="OrthoDB" id="7652057at2"/>
<feature type="transmembrane region" description="Helical" evidence="1">
    <location>
        <begin position="69"/>
        <end position="92"/>
    </location>
</feature>
<keyword evidence="1" id="KW-0812">Transmembrane</keyword>
<dbReference type="AlphaFoldDB" id="A0A0M6XUP1"/>
<accession>A0A0M6XUP1</accession>
<dbReference type="STRING" id="282197.SAMN04488517_102484"/>
<keyword evidence="1" id="KW-0472">Membrane</keyword>
<name>A0A0M6XUP1_9RHOB</name>
<evidence type="ECO:0000313" key="2">
    <source>
        <dbReference type="EMBL" id="CTQ33654.1"/>
    </source>
</evidence>
<gene>
    <name evidence="2" type="ORF">JAN5088_02438</name>
</gene>
<reference evidence="2 3" key="1">
    <citation type="submission" date="2015-07" db="EMBL/GenBank/DDBJ databases">
        <authorList>
            <person name="Noorani M."/>
        </authorList>
    </citation>
    <scope>NUCLEOTIDE SEQUENCE [LARGE SCALE GENOMIC DNA]</scope>
    <source>
        <strain evidence="2 3">CECT 5088</strain>
    </source>
</reference>
<protein>
    <submittedName>
        <fullName evidence="2">Uncharacterized protein</fullName>
    </submittedName>
</protein>
<dbReference type="EMBL" id="CXPG01000020">
    <property type="protein sequence ID" value="CTQ33654.1"/>
    <property type="molecule type" value="Genomic_DNA"/>
</dbReference>
<organism evidence="2 3">
    <name type="scientific">Jannaschia rubra</name>
    <dbReference type="NCBI Taxonomy" id="282197"/>
    <lineage>
        <taxon>Bacteria</taxon>
        <taxon>Pseudomonadati</taxon>
        <taxon>Pseudomonadota</taxon>
        <taxon>Alphaproteobacteria</taxon>
        <taxon>Rhodobacterales</taxon>
        <taxon>Roseobacteraceae</taxon>
        <taxon>Jannaschia</taxon>
    </lineage>
</organism>
<evidence type="ECO:0000313" key="3">
    <source>
        <dbReference type="Proteomes" id="UP000048908"/>
    </source>
</evidence>
<feature type="transmembrane region" description="Helical" evidence="1">
    <location>
        <begin position="6"/>
        <end position="24"/>
    </location>
</feature>
<proteinExistence type="predicted"/>
<feature type="transmembrane region" description="Helical" evidence="1">
    <location>
        <begin position="31"/>
        <end position="57"/>
    </location>
</feature>
<dbReference type="Proteomes" id="UP000048908">
    <property type="component" value="Unassembled WGS sequence"/>
</dbReference>
<evidence type="ECO:0000256" key="1">
    <source>
        <dbReference type="SAM" id="Phobius"/>
    </source>
</evidence>
<keyword evidence="3" id="KW-1185">Reference proteome</keyword>